<dbReference type="Pfam" id="PF13795">
    <property type="entry name" value="HupE_UreJ_2"/>
    <property type="match status" value="1"/>
</dbReference>
<name>A0A1H6D7Z0_9GAMM</name>
<dbReference type="AlphaFoldDB" id="A0A1H6D7Z0"/>
<proteinExistence type="predicted"/>
<keyword evidence="3" id="KW-1185">Reference proteome</keyword>
<feature type="transmembrane region" description="Helical" evidence="1">
    <location>
        <begin position="192"/>
        <end position="212"/>
    </location>
</feature>
<accession>A0A1H6D7Z0</accession>
<reference evidence="2 3" key="1">
    <citation type="submission" date="2016-10" db="EMBL/GenBank/DDBJ databases">
        <authorList>
            <person name="de Groot N.N."/>
        </authorList>
    </citation>
    <scope>NUCLEOTIDE SEQUENCE [LARGE SCALE GENOMIC DNA]</scope>
    <source>
        <strain evidence="2 3">DSM 22012</strain>
    </source>
</reference>
<gene>
    <name evidence="2" type="ORF">SAMN05444390_105149</name>
</gene>
<organism evidence="2 3">
    <name type="scientific">Marinobacterium lutimaris</name>
    <dbReference type="NCBI Taxonomy" id="568106"/>
    <lineage>
        <taxon>Bacteria</taxon>
        <taxon>Pseudomonadati</taxon>
        <taxon>Pseudomonadota</taxon>
        <taxon>Gammaproteobacteria</taxon>
        <taxon>Oceanospirillales</taxon>
        <taxon>Oceanospirillaceae</taxon>
        <taxon>Marinobacterium</taxon>
    </lineage>
</organism>
<keyword evidence="1" id="KW-1133">Transmembrane helix</keyword>
<feature type="transmembrane region" description="Helical" evidence="1">
    <location>
        <begin position="27"/>
        <end position="47"/>
    </location>
</feature>
<evidence type="ECO:0000313" key="3">
    <source>
        <dbReference type="Proteomes" id="UP000236745"/>
    </source>
</evidence>
<evidence type="ECO:0000313" key="2">
    <source>
        <dbReference type="EMBL" id="SEG81198.1"/>
    </source>
</evidence>
<keyword evidence="1" id="KW-0472">Membrane</keyword>
<feature type="transmembrane region" description="Helical" evidence="1">
    <location>
        <begin position="67"/>
        <end position="91"/>
    </location>
</feature>
<dbReference type="OrthoDB" id="9808870at2"/>
<feature type="transmembrane region" description="Helical" evidence="1">
    <location>
        <begin position="224"/>
        <end position="244"/>
    </location>
</feature>
<feature type="transmembrane region" description="Helical" evidence="1">
    <location>
        <begin position="161"/>
        <end position="180"/>
    </location>
</feature>
<feature type="transmembrane region" description="Helical" evidence="1">
    <location>
        <begin position="123"/>
        <end position="141"/>
    </location>
</feature>
<keyword evidence="1" id="KW-0812">Transmembrane</keyword>
<evidence type="ECO:0000256" key="1">
    <source>
        <dbReference type="SAM" id="Phobius"/>
    </source>
</evidence>
<sequence>MSEPLLTQKPVPGFASSVRPRLISSRVFAWATLLVLTAVSTGIYAHGVDESSKAFLSGQTGQAILPFIYIGAKHMITGYDHLLFLTGVIFFLFRPREILLYVSLFTLGHSLTLIYGTLYEINLNPWLIDAIIGLSVVYKGFDNLGGFKRLLGYQPDTRIAVLIFGLFHGFGLATKLQQLINRDEGMLANLMAFNLGVELGQLAALFLILTLVTQWRRLPGFPRFALTANTALISLGLMLTGYQLTGYYLS</sequence>
<protein>
    <submittedName>
        <fullName evidence="2">HupE / UreJ protein</fullName>
    </submittedName>
</protein>
<dbReference type="Proteomes" id="UP000236745">
    <property type="component" value="Unassembled WGS sequence"/>
</dbReference>
<dbReference type="EMBL" id="FNVQ01000005">
    <property type="protein sequence ID" value="SEG81198.1"/>
    <property type="molecule type" value="Genomic_DNA"/>
</dbReference>
<dbReference type="InterPro" id="IPR032809">
    <property type="entry name" value="Put_HupE_UreJ"/>
</dbReference>
<feature type="transmembrane region" description="Helical" evidence="1">
    <location>
        <begin position="98"/>
        <end position="117"/>
    </location>
</feature>